<reference evidence="3" key="2">
    <citation type="journal article" date="2022" name="Microbiol. Resour. Announc.">
        <title>Metagenome Sequencing to Explore Phylogenomics of Terrestrial Cyanobacteria.</title>
        <authorList>
            <person name="Ward R.D."/>
            <person name="Stajich J.E."/>
            <person name="Johansen J.R."/>
            <person name="Huntemann M."/>
            <person name="Clum A."/>
            <person name="Foster B."/>
            <person name="Foster B."/>
            <person name="Roux S."/>
            <person name="Palaniappan K."/>
            <person name="Varghese N."/>
            <person name="Mukherjee S."/>
            <person name="Reddy T.B.K."/>
            <person name="Daum C."/>
            <person name="Copeland A."/>
            <person name="Chen I.A."/>
            <person name="Ivanova N.N."/>
            <person name="Kyrpides N.C."/>
            <person name="Shapiro N."/>
            <person name="Eloe-Fadrosh E.A."/>
            <person name="Pietrasiak N."/>
        </authorList>
    </citation>
    <scope>NUCLEOTIDE SEQUENCE</scope>
    <source>
        <strain evidence="3">GSE-NOS-MK-12-04C</strain>
    </source>
</reference>
<dbReference type="PANTHER" id="PTHR40252:SF2">
    <property type="entry name" value="BLR0328 PROTEIN"/>
    <property type="match status" value="1"/>
</dbReference>
<dbReference type="Pfam" id="PF08495">
    <property type="entry name" value="FIST"/>
    <property type="match status" value="1"/>
</dbReference>
<name>A0A951QNM6_9CYAN</name>
<evidence type="ECO:0000259" key="1">
    <source>
        <dbReference type="SMART" id="SM00897"/>
    </source>
</evidence>
<feature type="domain" description="FIST C-domain" evidence="2">
    <location>
        <begin position="228"/>
        <end position="362"/>
    </location>
</feature>
<gene>
    <name evidence="3" type="ORF">KME60_17195</name>
</gene>
<feature type="domain" description="FIST" evidence="1">
    <location>
        <begin position="33"/>
        <end position="227"/>
    </location>
</feature>
<dbReference type="Pfam" id="PF10442">
    <property type="entry name" value="FIST_C"/>
    <property type="match status" value="1"/>
</dbReference>
<dbReference type="SMART" id="SM00897">
    <property type="entry name" value="FIST"/>
    <property type="match status" value="1"/>
</dbReference>
<dbReference type="Proteomes" id="UP000729701">
    <property type="component" value="Unassembled WGS sequence"/>
</dbReference>
<dbReference type="SMART" id="SM01204">
    <property type="entry name" value="FIST_C"/>
    <property type="match status" value="1"/>
</dbReference>
<sequence>MLQAAVGHSNDPDSRYAVAEVLEQCRSSMAGNQPQAGILFAAIDFDHSLILHEINLAFPGIALIGGTTDGEISSILEYQQDSLTLMLFCGKEIEIAAGIGRGVSKNAVAATDEAVKQASSNITNEPKLCLTIPESLTASGVAILEGLKTALGKQIPIFGGTSGDGLQLQRSYQFWNTEVTSDAITILLFSGELSFSHGIAHGWNPIGKPGIITKVDKNILYEIDGKPAIDFYHHYLGDLPPSPEYPLAVFETGSQEFYLRATTGAYEPNGSITFVADIPENACVQIAEATRNDVLAAAETSMLQALAAFPGKEPAAALFFTCTARRQILGKQTKQEYSRLKNHLSPSLPGCGFYTYGEIAPSQTNGETRFHNETFVTLLLGENS</sequence>
<dbReference type="AlphaFoldDB" id="A0A951QNM6"/>
<comment type="caution">
    <text evidence="3">The sequence shown here is derived from an EMBL/GenBank/DDBJ whole genome shotgun (WGS) entry which is preliminary data.</text>
</comment>
<evidence type="ECO:0000313" key="3">
    <source>
        <dbReference type="EMBL" id="MBW4669108.1"/>
    </source>
</evidence>
<dbReference type="EMBL" id="JAHHGZ010000018">
    <property type="protein sequence ID" value="MBW4669108.1"/>
    <property type="molecule type" value="Genomic_DNA"/>
</dbReference>
<accession>A0A951QNM6</accession>
<protein>
    <submittedName>
        <fullName evidence="3">FIST C-terminal domain-containing protein</fullName>
    </submittedName>
</protein>
<evidence type="ECO:0000259" key="2">
    <source>
        <dbReference type="SMART" id="SM01204"/>
    </source>
</evidence>
<reference evidence="3" key="1">
    <citation type="submission" date="2021-05" db="EMBL/GenBank/DDBJ databases">
        <authorList>
            <person name="Pietrasiak N."/>
            <person name="Ward R."/>
            <person name="Stajich J.E."/>
            <person name="Kurbessoian T."/>
        </authorList>
    </citation>
    <scope>NUCLEOTIDE SEQUENCE</scope>
    <source>
        <strain evidence="3">GSE-NOS-MK-12-04C</strain>
    </source>
</reference>
<dbReference type="PANTHER" id="PTHR40252">
    <property type="entry name" value="BLR0328 PROTEIN"/>
    <property type="match status" value="1"/>
</dbReference>
<organism evidence="3 4">
    <name type="scientific">Cyanomargarita calcarea GSE-NOS-MK-12-04C</name>
    <dbReference type="NCBI Taxonomy" id="2839659"/>
    <lineage>
        <taxon>Bacteria</taxon>
        <taxon>Bacillati</taxon>
        <taxon>Cyanobacteriota</taxon>
        <taxon>Cyanophyceae</taxon>
        <taxon>Nostocales</taxon>
        <taxon>Cyanomargaritaceae</taxon>
        <taxon>Cyanomargarita</taxon>
    </lineage>
</organism>
<evidence type="ECO:0000313" key="4">
    <source>
        <dbReference type="Proteomes" id="UP000729701"/>
    </source>
</evidence>
<dbReference type="InterPro" id="IPR019494">
    <property type="entry name" value="FIST_C"/>
</dbReference>
<dbReference type="InterPro" id="IPR013702">
    <property type="entry name" value="FIST_domain_N"/>
</dbReference>
<proteinExistence type="predicted"/>